<proteinExistence type="predicted"/>
<feature type="region of interest" description="Disordered" evidence="1">
    <location>
        <begin position="164"/>
        <end position="238"/>
    </location>
</feature>
<feature type="signal peptide" evidence="2">
    <location>
        <begin position="1"/>
        <end position="16"/>
    </location>
</feature>
<evidence type="ECO:0000256" key="2">
    <source>
        <dbReference type="SAM" id="SignalP"/>
    </source>
</evidence>
<feature type="compositionally biased region" description="Low complexity" evidence="1">
    <location>
        <begin position="60"/>
        <end position="86"/>
    </location>
</feature>
<evidence type="ECO:0000256" key="1">
    <source>
        <dbReference type="SAM" id="MobiDB-lite"/>
    </source>
</evidence>
<accession>A0A7E4WB76</accession>
<sequence>MVVGLVLAVLLPLANAQYYVYQQQQQYYPQQQYYQPQQQPQVQYYQQQQQQYYAQQQPQPQVQAQAQPQQPQVDQQWYQQQQPQAQLPAPTYHEAQAPAPATYQEVASPSAPAYQEVAQVQDPYAPKIPHPDQAFDIPPPSTPSTRFIAASETKILTPGRRTLVNRPAQPRPIHTPSPVTNRRPISRGRTVSSVPRAPPPPAPTPAPVVVPKPAPAPVVTPKPRRPATPTSHLSPSKDPNSYFLSCCKNKKVDKKCESRCNFDNLSKKVLTGMFLGSDPCPQADGLDLFSCAAQDGDHTPCCRRKNVMRTGAGDKCLNFCKMTPDAQFQADASYLPCWAVLNDIKACFKESIIDVIARQA</sequence>
<evidence type="ECO:0000313" key="5">
    <source>
        <dbReference type="WBParaSite" id="Pan_g988.t1"/>
    </source>
</evidence>
<keyword evidence="4" id="KW-1185">Reference proteome</keyword>
<feature type="compositionally biased region" description="Pro residues" evidence="1">
    <location>
        <begin position="196"/>
        <end position="220"/>
    </location>
</feature>
<dbReference type="PANTHER" id="PTHR46705">
    <property type="entry name" value="PROTEIN CBG09805"/>
    <property type="match status" value="1"/>
</dbReference>
<dbReference type="WBParaSite" id="Pan_g988.t1">
    <property type="protein sequence ID" value="Pan_g988.t1"/>
    <property type="gene ID" value="Pan_g988"/>
</dbReference>
<feature type="region of interest" description="Disordered" evidence="1">
    <location>
        <begin position="60"/>
        <end position="89"/>
    </location>
</feature>
<reference evidence="4" key="1">
    <citation type="journal article" date="2013" name="Genetics">
        <title>The draft genome and transcriptome of Panagrellus redivivus are shaped by the harsh demands of a free-living lifestyle.</title>
        <authorList>
            <person name="Srinivasan J."/>
            <person name="Dillman A.R."/>
            <person name="Macchietto M.G."/>
            <person name="Heikkinen L."/>
            <person name="Lakso M."/>
            <person name="Fracchia K.M."/>
            <person name="Antoshechkin I."/>
            <person name="Mortazavi A."/>
            <person name="Wong G."/>
            <person name="Sternberg P.W."/>
        </authorList>
    </citation>
    <scope>NUCLEOTIDE SEQUENCE [LARGE SCALE GENOMIC DNA]</scope>
    <source>
        <strain evidence="4">MT8872</strain>
    </source>
</reference>
<dbReference type="Pfam" id="PF01682">
    <property type="entry name" value="DB"/>
    <property type="match status" value="1"/>
</dbReference>
<dbReference type="AlphaFoldDB" id="A0A7E4WB76"/>
<feature type="chain" id="PRO_5028928379" evidence="2">
    <location>
        <begin position="17"/>
        <end position="360"/>
    </location>
</feature>
<evidence type="ECO:0000313" key="4">
    <source>
        <dbReference type="Proteomes" id="UP000492821"/>
    </source>
</evidence>
<evidence type="ECO:0000259" key="3">
    <source>
        <dbReference type="Pfam" id="PF01682"/>
    </source>
</evidence>
<name>A0A7E4WB76_PANRE</name>
<protein>
    <submittedName>
        <fullName evidence="5">DB domain-containing protein</fullName>
    </submittedName>
</protein>
<dbReference type="PANTHER" id="PTHR46705:SF2">
    <property type="entry name" value="DOMAIN OF UNKNOWN FUNCTION DB DOMAIN-CONTAINING PROTEIN"/>
    <property type="match status" value="1"/>
</dbReference>
<reference evidence="5" key="2">
    <citation type="submission" date="2020-10" db="UniProtKB">
        <authorList>
            <consortium name="WormBaseParasite"/>
        </authorList>
    </citation>
    <scope>IDENTIFICATION</scope>
</reference>
<dbReference type="Proteomes" id="UP000492821">
    <property type="component" value="Unassembled WGS sequence"/>
</dbReference>
<organism evidence="4 5">
    <name type="scientific">Panagrellus redivivus</name>
    <name type="common">Microworm</name>
    <dbReference type="NCBI Taxonomy" id="6233"/>
    <lineage>
        <taxon>Eukaryota</taxon>
        <taxon>Metazoa</taxon>
        <taxon>Ecdysozoa</taxon>
        <taxon>Nematoda</taxon>
        <taxon>Chromadorea</taxon>
        <taxon>Rhabditida</taxon>
        <taxon>Tylenchina</taxon>
        <taxon>Panagrolaimomorpha</taxon>
        <taxon>Panagrolaimoidea</taxon>
        <taxon>Panagrolaimidae</taxon>
        <taxon>Panagrellus</taxon>
    </lineage>
</organism>
<dbReference type="InterPro" id="IPR002602">
    <property type="entry name" value="DB"/>
</dbReference>
<feature type="domain" description="Domain of unknown function DB" evidence="3">
    <location>
        <begin position="246"/>
        <end position="348"/>
    </location>
</feature>
<keyword evidence="2" id="KW-0732">Signal</keyword>